<evidence type="ECO:0000259" key="8">
    <source>
        <dbReference type="PROSITE" id="PS50156"/>
    </source>
</evidence>
<dbReference type="OrthoDB" id="429851at2759"/>
<accession>A0A9W7F8Y8</accession>
<dbReference type="GO" id="GO:0022857">
    <property type="term" value="F:transmembrane transporter activity"/>
    <property type="evidence" value="ECO:0007669"/>
    <property type="project" value="TreeGrafter"/>
</dbReference>
<evidence type="ECO:0000256" key="5">
    <source>
        <dbReference type="ARBA" id="ARBA00023180"/>
    </source>
</evidence>
<dbReference type="GO" id="GO:0016020">
    <property type="term" value="C:membrane"/>
    <property type="evidence" value="ECO:0007669"/>
    <property type="project" value="UniProtKB-SubCell"/>
</dbReference>
<organism evidence="9 10">
    <name type="scientific">Triparma laevis f. longispina</name>
    <dbReference type="NCBI Taxonomy" id="1714387"/>
    <lineage>
        <taxon>Eukaryota</taxon>
        <taxon>Sar</taxon>
        <taxon>Stramenopiles</taxon>
        <taxon>Ochrophyta</taxon>
        <taxon>Bolidophyceae</taxon>
        <taxon>Parmales</taxon>
        <taxon>Triparmaceae</taxon>
        <taxon>Triparma</taxon>
    </lineage>
</organism>
<feature type="transmembrane region" description="Helical" evidence="7">
    <location>
        <begin position="322"/>
        <end position="347"/>
    </location>
</feature>
<evidence type="ECO:0000313" key="9">
    <source>
        <dbReference type="EMBL" id="GMI07644.1"/>
    </source>
</evidence>
<keyword evidence="4 7" id="KW-0472">Membrane</keyword>
<feature type="domain" description="SSD" evidence="8">
    <location>
        <begin position="324"/>
        <end position="454"/>
    </location>
</feature>
<sequence length="954" mass="105033">MHSKINARSKSTDGVASFIFRCPCLTMILSLILVLFFLMIMSGTGLKVTLAPNTWYDTSNINTLEQFGFQAGYDQWAEMMTASSVSAAAADADSGNTTRTQTLDRLFLIFESEDGATLLEKSKLEFMKKVQDDFFATTDFPDWCRLDAEGDGSCFGYTSLFDNSAAGSFFDADGNIKPEAEWDSIISSTWCSDASTKTALSITMVDKDFSCDNSVDPFKVTYFKSFLDFGGPLEGYESVQRDVAEQHRELGNGYISIVAAPIFKKDQKTANDKGINLYFGGLNPVGGVAYGTVLSYLMADMMLATGSMFFVFLYLLFSLRSLFLSAIGFFEIIVSIPMSFAIFAILGNSYVSFLQFMGLFIIMGIGADDIFVFMDAYTQSMREMHIEDDEEKFLNCYSRSAQAMLVTSCTSGIAFFATAISPIPAVSAFGITMGFMVFCDFFLVITWFPAGVLIYEKYLKYFFNPEGKRKITAEETIANTMKPKLGKVETWFNEKFMGWQEKEAFGKNLIYFFVALIFVCFGVAASSLKVTGDLPANFSDEHPFTKFRELSTAAFESSGGIPKREVSIFFGVDAKDPVNRDGLDPQGDTLANYANWDADHALTSHEVQSAISELCTSVAADSDLVFNNEVYCFVDDFKAYLTNRGLSWADETHGELILSPGFMDYQRLLFVQRYATGGQKTGVVVDGHSLNTTTLGYELNTGGAGDLNAFSYITFNSTLPLKTNELSLGEMAEVWGKWQDHIDTHNAAHPNAKGLQFCLIWYFMRAGEAIVSTTLVGVTISLVFAAIVLVVANANYIIAGLALLTILAVIACVSMMMVILGWSIDFLGSVCLIVVIGLAVDYTVHFCHSYTHSPEESQFSRTKQAAREMGVSIVSGAVTSFGASIFLLPTALTFFRQFGTFMCATIVFSLILSIFFFLSLTTHYGPERRADGNISGGDIACLKKKHNKISVGVK</sequence>
<keyword evidence="5" id="KW-0325">Glycoprotein</keyword>
<dbReference type="InterPro" id="IPR000731">
    <property type="entry name" value="SSD"/>
</dbReference>
<dbReference type="AlphaFoldDB" id="A0A9W7F8Y8"/>
<evidence type="ECO:0000256" key="4">
    <source>
        <dbReference type="ARBA" id="ARBA00023136"/>
    </source>
</evidence>
<dbReference type="PROSITE" id="PS50156">
    <property type="entry name" value="SSD"/>
    <property type="match status" value="2"/>
</dbReference>
<dbReference type="Proteomes" id="UP001165122">
    <property type="component" value="Unassembled WGS sequence"/>
</dbReference>
<comment type="caution">
    <text evidence="9">The sequence shown here is derived from an EMBL/GenBank/DDBJ whole genome shotgun (WGS) entry which is preliminary data.</text>
</comment>
<comment type="similarity">
    <text evidence="6">Belongs to the dispatched family.</text>
</comment>
<feature type="transmembrane region" description="Helical" evidence="7">
    <location>
        <begin position="509"/>
        <end position="528"/>
    </location>
</feature>
<evidence type="ECO:0000256" key="6">
    <source>
        <dbReference type="ARBA" id="ARBA00038046"/>
    </source>
</evidence>
<dbReference type="Gene3D" id="1.20.1640.10">
    <property type="entry name" value="Multidrug efflux transporter AcrB transmembrane domain"/>
    <property type="match status" value="2"/>
</dbReference>
<evidence type="ECO:0000256" key="2">
    <source>
        <dbReference type="ARBA" id="ARBA00022692"/>
    </source>
</evidence>
<reference evidence="10" key="1">
    <citation type="journal article" date="2023" name="Commun. Biol.">
        <title>Genome analysis of Parmales, the sister group of diatoms, reveals the evolutionary specialization of diatoms from phago-mixotrophs to photoautotrophs.</title>
        <authorList>
            <person name="Ban H."/>
            <person name="Sato S."/>
            <person name="Yoshikawa S."/>
            <person name="Yamada K."/>
            <person name="Nakamura Y."/>
            <person name="Ichinomiya M."/>
            <person name="Sato N."/>
            <person name="Blanc-Mathieu R."/>
            <person name="Endo H."/>
            <person name="Kuwata A."/>
            <person name="Ogata H."/>
        </authorList>
    </citation>
    <scope>NUCLEOTIDE SEQUENCE [LARGE SCALE GENOMIC DNA]</scope>
    <source>
        <strain evidence="10">NIES 3700</strain>
    </source>
</reference>
<proteinExistence type="inferred from homology"/>
<evidence type="ECO:0000256" key="3">
    <source>
        <dbReference type="ARBA" id="ARBA00022989"/>
    </source>
</evidence>
<gene>
    <name evidence="9" type="ORF">TrLO_g13217</name>
</gene>
<keyword evidence="10" id="KW-1185">Reference proteome</keyword>
<feature type="transmembrane region" description="Helical" evidence="7">
    <location>
        <begin position="826"/>
        <end position="848"/>
    </location>
</feature>
<dbReference type="PANTHER" id="PTHR45951">
    <property type="entry name" value="PROTEIN DISPATCHED-RELATED"/>
    <property type="match status" value="1"/>
</dbReference>
<feature type="transmembrane region" description="Helical" evidence="7">
    <location>
        <begin position="898"/>
        <end position="920"/>
    </location>
</feature>
<evidence type="ECO:0000256" key="7">
    <source>
        <dbReference type="SAM" id="Phobius"/>
    </source>
</evidence>
<protein>
    <recommendedName>
        <fullName evidence="8">SSD domain-containing protein</fullName>
    </recommendedName>
</protein>
<evidence type="ECO:0000313" key="10">
    <source>
        <dbReference type="Proteomes" id="UP001165122"/>
    </source>
</evidence>
<dbReference type="SUPFAM" id="SSF82866">
    <property type="entry name" value="Multidrug efflux transporter AcrB transmembrane domain"/>
    <property type="match status" value="2"/>
</dbReference>
<feature type="transmembrane region" description="Helical" evidence="7">
    <location>
        <begin position="403"/>
        <end position="423"/>
    </location>
</feature>
<feature type="transmembrane region" description="Helical" evidence="7">
    <location>
        <begin position="293"/>
        <end position="315"/>
    </location>
</feature>
<dbReference type="InterPro" id="IPR053958">
    <property type="entry name" value="HMGCR/SNAP/NPC1-like_SSD"/>
</dbReference>
<feature type="domain" description="SSD" evidence="8">
    <location>
        <begin position="793"/>
        <end position="923"/>
    </location>
</feature>
<keyword evidence="3 7" id="KW-1133">Transmembrane helix</keyword>
<evidence type="ECO:0000256" key="1">
    <source>
        <dbReference type="ARBA" id="ARBA00004141"/>
    </source>
</evidence>
<dbReference type="Pfam" id="PF12349">
    <property type="entry name" value="Sterol-sensing"/>
    <property type="match status" value="1"/>
</dbReference>
<comment type="subcellular location">
    <subcellularLocation>
        <location evidence="1">Membrane</location>
        <topology evidence="1">Multi-pass membrane protein</topology>
    </subcellularLocation>
</comment>
<keyword evidence="2 7" id="KW-0812">Transmembrane</keyword>
<feature type="transmembrane region" description="Helical" evidence="7">
    <location>
        <begin position="869"/>
        <end position="892"/>
    </location>
</feature>
<feature type="transmembrane region" description="Helical" evidence="7">
    <location>
        <begin position="429"/>
        <end position="455"/>
    </location>
</feature>
<dbReference type="EMBL" id="BRXW01000114">
    <property type="protein sequence ID" value="GMI07644.1"/>
    <property type="molecule type" value="Genomic_DNA"/>
</dbReference>
<feature type="transmembrane region" description="Helical" evidence="7">
    <location>
        <begin position="798"/>
        <end position="820"/>
    </location>
</feature>
<feature type="transmembrane region" description="Helical" evidence="7">
    <location>
        <begin position="353"/>
        <end position="374"/>
    </location>
</feature>
<feature type="transmembrane region" description="Helical" evidence="7">
    <location>
        <begin position="769"/>
        <end position="791"/>
    </location>
</feature>
<name>A0A9W7F8Y8_9STRA</name>
<feature type="transmembrane region" description="Helical" evidence="7">
    <location>
        <begin position="20"/>
        <end position="41"/>
    </location>
</feature>
<dbReference type="InterPro" id="IPR052081">
    <property type="entry name" value="Dispatched_Hh_regulator"/>
</dbReference>